<evidence type="ECO:0000256" key="1">
    <source>
        <dbReference type="ARBA" id="ARBA00022468"/>
    </source>
</evidence>
<evidence type="ECO:0000313" key="5">
    <source>
        <dbReference type="EMBL" id="WFC93751.1"/>
    </source>
</evidence>
<dbReference type="Pfam" id="PF13516">
    <property type="entry name" value="LRR_6"/>
    <property type="match status" value="1"/>
</dbReference>
<gene>
    <name evidence="5" type="primary">rna1</name>
    <name evidence="5" type="ORF">MBRA1_000374</name>
</gene>
<dbReference type="InterPro" id="IPR001611">
    <property type="entry name" value="Leu-rich_rpt"/>
</dbReference>
<feature type="region of interest" description="Disordered" evidence="4">
    <location>
        <begin position="339"/>
        <end position="391"/>
    </location>
</feature>
<dbReference type="GO" id="GO:0006913">
    <property type="term" value="P:nucleocytoplasmic transport"/>
    <property type="evidence" value="ECO:0007669"/>
    <property type="project" value="TreeGrafter"/>
</dbReference>
<dbReference type="PANTHER" id="PTHR24113">
    <property type="entry name" value="RAN GTPASE-ACTIVATING PROTEIN 1"/>
    <property type="match status" value="1"/>
</dbReference>
<dbReference type="AlphaFoldDB" id="A0AAF0INI4"/>
<dbReference type="GO" id="GO:0048471">
    <property type="term" value="C:perinuclear region of cytoplasm"/>
    <property type="evidence" value="ECO:0007669"/>
    <property type="project" value="TreeGrafter"/>
</dbReference>
<dbReference type="GO" id="GO:0005096">
    <property type="term" value="F:GTPase activator activity"/>
    <property type="evidence" value="ECO:0007669"/>
    <property type="project" value="UniProtKB-KW"/>
</dbReference>
<keyword evidence="6" id="KW-1185">Reference proteome</keyword>
<sequence>MTEGSDAQGVYSLVGKNLKLDSKEDIAPYLEAIEKIEPLYEVHFGGNTLGVGACVALAEVLRKKTALKVADFADIFTGRLISEIPDALRALCDALQGHTELEEINLSDNAFGGRSAEPMVNFLTHNHSFHTLKLSNNGLGVTGGKIVADALFAAAEELKKENKPSQLRTVICGRNRLENGSADAWARAFAAHGGLVEVRLFQNGIRMEGIQALCEGLTKCPDLEVLDLQDNTATLRGGRAIAAALPNWPKLRVLNLSDCLLKSQGGHLVFDALHIHGKNLEALHLQYCDLNREALSKLGSAIEKNLERLALLEINGNFADEDDEAITSITDALTKWGNGDALDELDEMDPEGEDEDELLEEDEAAENEDPGEKPDADADALADELEKAHLK</sequence>
<dbReference type="Proteomes" id="UP001216638">
    <property type="component" value="Chromosome 1"/>
</dbReference>
<dbReference type="Gene3D" id="3.80.10.10">
    <property type="entry name" value="Ribonuclease Inhibitor"/>
    <property type="match status" value="1"/>
</dbReference>
<evidence type="ECO:0000256" key="4">
    <source>
        <dbReference type="SAM" id="MobiDB-lite"/>
    </source>
</evidence>
<accession>A0AAF0INI4</accession>
<keyword evidence="3" id="KW-0677">Repeat</keyword>
<reference evidence="5" key="1">
    <citation type="submission" date="2023-03" db="EMBL/GenBank/DDBJ databases">
        <title>Mating type loci evolution in Malassezia.</title>
        <authorList>
            <person name="Coelho M.A."/>
        </authorList>
    </citation>
    <scope>NUCLEOTIDE SEQUENCE</scope>
    <source>
        <strain evidence="5">CBS 14135</strain>
    </source>
</reference>
<dbReference type="GO" id="GO:0005829">
    <property type="term" value="C:cytosol"/>
    <property type="evidence" value="ECO:0007669"/>
    <property type="project" value="TreeGrafter"/>
</dbReference>
<dbReference type="InterPro" id="IPR032675">
    <property type="entry name" value="LRR_dom_sf"/>
</dbReference>
<evidence type="ECO:0000256" key="2">
    <source>
        <dbReference type="ARBA" id="ARBA00022614"/>
    </source>
</evidence>
<keyword evidence="1" id="KW-0343">GTPase activation</keyword>
<dbReference type="CDD" id="cd00116">
    <property type="entry name" value="LRR_RI"/>
    <property type="match status" value="1"/>
</dbReference>
<dbReference type="GO" id="GO:0031267">
    <property type="term" value="F:small GTPase binding"/>
    <property type="evidence" value="ECO:0007669"/>
    <property type="project" value="TreeGrafter"/>
</dbReference>
<dbReference type="PANTHER" id="PTHR24113:SF12">
    <property type="entry name" value="RAN GTPASE-ACTIVATING PROTEIN 1"/>
    <property type="match status" value="1"/>
</dbReference>
<proteinExistence type="predicted"/>
<protein>
    <submittedName>
        <fullName evidence="5">Ran GAP Rna1</fullName>
    </submittedName>
</protein>
<evidence type="ECO:0000256" key="3">
    <source>
        <dbReference type="ARBA" id="ARBA00022737"/>
    </source>
</evidence>
<dbReference type="SMART" id="SM00368">
    <property type="entry name" value="LRR_RI"/>
    <property type="match status" value="7"/>
</dbReference>
<dbReference type="EMBL" id="CP119951">
    <property type="protein sequence ID" value="WFC93751.1"/>
    <property type="molecule type" value="Genomic_DNA"/>
</dbReference>
<keyword evidence="2" id="KW-0433">Leucine-rich repeat</keyword>
<name>A0AAF0INI4_9BASI</name>
<evidence type="ECO:0000313" key="6">
    <source>
        <dbReference type="Proteomes" id="UP001216638"/>
    </source>
</evidence>
<feature type="compositionally biased region" description="Acidic residues" evidence="4">
    <location>
        <begin position="341"/>
        <end position="369"/>
    </location>
</feature>
<dbReference type="InterPro" id="IPR027038">
    <property type="entry name" value="RanGap"/>
</dbReference>
<organism evidence="5 6">
    <name type="scientific">Malassezia brasiliensis</name>
    <dbReference type="NCBI Taxonomy" id="1821822"/>
    <lineage>
        <taxon>Eukaryota</taxon>
        <taxon>Fungi</taxon>
        <taxon>Dikarya</taxon>
        <taxon>Basidiomycota</taxon>
        <taxon>Ustilaginomycotina</taxon>
        <taxon>Malasseziomycetes</taxon>
        <taxon>Malasseziales</taxon>
        <taxon>Malasseziaceae</taxon>
        <taxon>Malassezia</taxon>
    </lineage>
</organism>
<dbReference type="GO" id="GO:0005634">
    <property type="term" value="C:nucleus"/>
    <property type="evidence" value="ECO:0007669"/>
    <property type="project" value="TreeGrafter"/>
</dbReference>
<dbReference type="SUPFAM" id="SSF52047">
    <property type="entry name" value="RNI-like"/>
    <property type="match status" value="1"/>
</dbReference>